<evidence type="ECO:0000313" key="2">
    <source>
        <dbReference type="EMBL" id="ORX93981.1"/>
    </source>
</evidence>
<keyword evidence="3" id="KW-1185">Reference proteome</keyword>
<dbReference type="PANTHER" id="PTHR24148">
    <property type="entry name" value="ANKYRIN REPEAT DOMAIN-CONTAINING PROTEIN 39 HOMOLOG-RELATED"/>
    <property type="match status" value="1"/>
</dbReference>
<feature type="non-terminal residue" evidence="2">
    <location>
        <position position="1"/>
    </location>
</feature>
<feature type="domain" description="Heterokaryon incompatibility" evidence="1">
    <location>
        <begin position="2"/>
        <end position="82"/>
    </location>
</feature>
<organism evidence="2 3">
    <name type="scientific">Clohesyomyces aquaticus</name>
    <dbReference type="NCBI Taxonomy" id="1231657"/>
    <lineage>
        <taxon>Eukaryota</taxon>
        <taxon>Fungi</taxon>
        <taxon>Dikarya</taxon>
        <taxon>Ascomycota</taxon>
        <taxon>Pezizomycotina</taxon>
        <taxon>Dothideomycetes</taxon>
        <taxon>Pleosporomycetidae</taxon>
        <taxon>Pleosporales</taxon>
        <taxon>Lindgomycetaceae</taxon>
        <taxon>Clohesyomyces</taxon>
    </lineage>
</organism>
<feature type="non-terminal residue" evidence="2">
    <location>
        <position position="91"/>
    </location>
</feature>
<dbReference type="PANTHER" id="PTHR24148:SF64">
    <property type="entry name" value="HETEROKARYON INCOMPATIBILITY DOMAIN-CONTAINING PROTEIN"/>
    <property type="match status" value="1"/>
</dbReference>
<dbReference type="Proteomes" id="UP000193144">
    <property type="component" value="Unassembled WGS sequence"/>
</dbReference>
<evidence type="ECO:0000313" key="3">
    <source>
        <dbReference type="Proteomes" id="UP000193144"/>
    </source>
</evidence>
<dbReference type="InterPro" id="IPR010730">
    <property type="entry name" value="HET"/>
</dbReference>
<dbReference type="STRING" id="1231657.A0A1Y1Y7J3"/>
<accession>A0A1Y1Y7J3</accession>
<dbReference type="InterPro" id="IPR052895">
    <property type="entry name" value="HetReg/Transcr_Mod"/>
</dbReference>
<dbReference type="Pfam" id="PF06985">
    <property type="entry name" value="HET"/>
    <property type="match status" value="1"/>
</dbReference>
<comment type="caution">
    <text evidence="2">The sequence shown here is derived from an EMBL/GenBank/DDBJ whole genome shotgun (WGS) entry which is preliminary data.</text>
</comment>
<protein>
    <submittedName>
        <fullName evidence="2">Heterokaryon incompatibility</fullName>
    </submittedName>
</protein>
<dbReference type="OrthoDB" id="2157530at2759"/>
<dbReference type="EMBL" id="MCFA01000321">
    <property type="protein sequence ID" value="ORX93981.1"/>
    <property type="molecule type" value="Genomic_DNA"/>
</dbReference>
<reference evidence="2 3" key="1">
    <citation type="submission" date="2016-07" db="EMBL/GenBank/DDBJ databases">
        <title>Pervasive Adenine N6-methylation of Active Genes in Fungi.</title>
        <authorList>
            <consortium name="DOE Joint Genome Institute"/>
            <person name="Mondo S.J."/>
            <person name="Dannebaum R.O."/>
            <person name="Kuo R.C."/>
            <person name="Labutti K."/>
            <person name="Haridas S."/>
            <person name="Kuo A."/>
            <person name="Salamov A."/>
            <person name="Ahrendt S.R."/>
            <person name="Lipzen A."/>
            <person name="Sullivan W."/>
            <person name="Andreopoulos W.B."/>
            <person name="Clum A."/>
            <person name="Lindquist E."/>
            <person name="Daum C."/>
            <person name="Ramamoorthy G.K."/>
            <person name="Gryganskyi A."/>
            <person name="Culley D."/>
            <person name="Magnuson J.K."/>
            <person name="James T.Y."/>
            <person name="O'Malley M.A."/>
            <person name="Stajich J.E."/>
            <person name="Spatafora J.W."/>
            <person name="Visel A."/>
            <person name="Grigoriev I.V."/>
        </authorList>
    </citation>
    <scope>NUCLEOTIDE SEQUENCE [LARGE SCALE GENOMIC DNA]</scope>
    <source>
        <strain evidence="2 3">CBS 115471</strain>
    </source>
</reference>
<proteinExistence type="predicted"/>
<gene>
    <name evidence="2" type="ORF">BCR34DRAFT_439628</name>
</gene>
<name>A0A1Y1Y7J3_9PLEO</name>
<dbReference type="AlphaFoldDB" id="A0A1Y1Y7J3"/>
<evidence type="ECO:0000259" key="1">
    <source>
        <dbReference type="Pfam" id="PF06985"/>
    </source>
</evidence>
<sequence length="91" mass="10392">NSICINQRDITERSQQVKTMDQIYKNAACVLMYLGKEDDETSKAYDCLETLVSAPGNLIDPDTTLHALIQRPWFGRAWTFQEAVLAKRSRV</sequence>